<keyword evidence="3" id="KW-1185">Reference proteome</keyword>
<proteinExistence type="predicted"/>
<keyword evidence="1" id="KW-0472">Membrane</keyword>
<dbReference type="OrthoDB" id="77270at2759"/>
<dbReference type="EMBL" id="JNBR01000736">
    <property type="protein sequence ID" value="OQR89779.1"/>
    <property type="molecule type" value="Genomic_DNA"/>
</dbReference>
<dbReference type="AlphaFoldDB" id="A0A1V9YVF9"/>
<sequence>MWFRSVFTSGWSKYLLTDKSARGDGHGNRTPQAQVWYRIFSNLVAAGLVGLSLLALVVVIVQGTFHREAVQYHDQHKAQYWNTFGASCKLDAAGWVPSSCSTEDVNTTATVAAWDAIGAHVASLLEVPSGTTYSVSTCWMGATTTIGWASLQLLVGYGGFYPTCCPQNGAQEIAGFVMVETAMRPEHPEGVYLVTGFADRAMNRTESYTGTDGSTSLLVAGVATTTITLDGTTYPDASGINTEIHSFPLGKRYAIMSYNKATIIAIYGDTSTDTGWSVGRYSQIPVITGWLVGHSVDNWIELLAMQILFSCASLVLFAGDVYITVKGLDGVLHGKPVLTYDVLSGLERRKLLMLFITLNSMPSILYIDVARIYYGTDSGVKVWTIATMSLGIFAAFMGMIVITFVQLVPAPRFLRHHVVTFSAPIFLYVSIISVAGSIGNEMQPLNLMFNNAAAGLSFYARGTFWPSGAYLPNGAVPAIEYLAPKMWVPVVVTAAAAIVYSKVKRILEGHPAMVSTEWTVRNKFLTSCGMPNWITSMPLAQHHCIKIGNRTFCKPSTQVLFGYASVVPKVNAKKVMDVTTASKPEEPDADLISIYDLGWTLLLDSWLRLRPRRFGTNVKNKFTPPKSAAEGRLLRSRKYAHTRGAAID</sequence>
<evidence type="ECO:0008006" key="4">
    <source>
        <dbReference type="Google" id="ProtNLM"/>
    </source>
</evidence>
<evidence type="ECO:0000313" key="3">
    <source>
        <dbReference type="Proteomes" id="UP000243579"/>
    </source>
</evidence>
<evidence type="ECO:0000256" key="1">
    <source>
        <dbReference type="SAM" id="Phobius"/>
    </source>
</evidence>
<feature type="transmembrane region" description="Helical" evidence="1">
    <location>
        <begin position="380"/>
        <end position="405"/>
    </location>
</feature>
<accession>A0A1V9YVF9</accession>
<organism evidence="2 3">
    <name type="scientific">Achlya hypogyna</name>
    <name type="common">Oomycete</name>
    <name type="synonym">Protoachlya hypogyna</name>
    <dbReference type="NCBI Taxonomy" id="1202772"/>
    <lineage>
        <taxon>Eukaryota</taxon>
        <taxon>Sar</taxon>
        <taxon>Stramenopiles</taxon>
        <taxon>Oomycota</taxon>
        <taxon>Saprolegniomycetes</taxon>
        <taxon>Saprolegniales</taxon>
        <taxon>Achlyaceae</taxon>
        <taxon>Achlya</taxon>
    </lineage>
</organism>
<name>A0A1V9YVF9_ACHHY</name>
<dbReference type="Proteomes" id="UP000243579">
    <property type="component" value="Unassembled WGS sequence"/>
</dbReference>
<feature type="transmembrane region" description="Helical" evidence="1">
    <location>
        <begin position="39"/>
        <end position="61"/>
    </location>
</feature>
<protein>
    <recommendedName>
        <fullName evidence="4">Transmembrane protein</fullName>
    </recommendedName>
</protein>
<gene>
    <name evidence="2" type="ORF">ACHHYP_06050</name>
</gene>
<feature type="transmembrane region" description="Helical" evidence="1">
    <location>
        <begin position="417"/>
        <end position="438"/>
    </location>
</feature>
<feature type="transmembrane region" description="Helical" evidence="1">
    <location>
        <begin position="351"/>
        <end position="374"/>
    </location>
</feature>
<reference evidence="2 3" key="1">
    <citation type="journal article" date="2014" name="Genome Biol. Evol.">
        <title>The secreted proteins of Achlya hypogyna and Thraustotheca clavata identify the ancestral oomycete secretome and reveal gene acquisitions by horizontal gene transfer.</title>
        <authorList>
            <person name="Misner I."/>
            <person name="Blouin N."/>
            <person name="Leonard G."/>
            <person name="Richards T.A."/>
            <person name="Lane C.E."/>
        </authorList>
    </citation>
    <scope>NUCLEOTIDE SEQUENCE [LARGE SCALE GENOMIC DNA]</scope>
    <source>
        <strain evidence="2 3">ATCC 48635</strain>
    </source>
</reference>
<keyword evidence="1" id="KW-1133">Transmembrane helix</keyword>
<evidence type="ECO:0000313" key="2">
    <source>
        <dbReference type="EMBL" id="OQR89779.1"/>
    </source>
</evidence>
<comment type="caution">
    <text evidence="2">The sequence shown here is derived from an EMBL/GenBank/DDBJ whole genome shotgun (WGS) entry which is preliminary data.</text>
</comment>
<keyword evidence="1" id="KW-0812">Transmembrane</keyword>